<dbReference type="Gene3D" id="3.40.50.1010">
    <property type="entry name" value="5'-nuclease"/>
    <property type="match status" value="1"/>
</dbReference>
<proteinExistence type="predicted"/>
<dbReference type="EMBL" id="JBHTJP010000027">
    <property type="protein sequence ID" value="MFD0975428.1"/>
    <property type="molecule type" value="Genomic_DNA"/>
</dbReference>
<accession>A0ABW3IBN7</accession>
<comment type="caution">
    <text evidence="1">The sequence shown here is derived from an EMBL/GenBank/DDBJ whole genome shotgun (WGS) entry which is preliminary data.</text>
</comment>
<evidence type="ECO:0008006" key="3">
    <source>
        <dbReference type="Google" id="ProtNLM"/>
    </source>
</evidence>
<dbReference type="Proteomes" id="UP001597100">
    <property type="component" value="Unassembled WGS sequence"/>
</dbReference>
<sequence length="160" mass="18177">MKHSVLLDTSFFIRLLNDEDPLHKNAVGYFKYFLENEVTLKISTISVAEYCVLGKLEDLPLKNLQIIPFNLKDGERTGEFAKIIFRENKIENEKLTPRAIIPNDSKLFAQADLDKSISHFVTSDVRSKNTLALLKRGITPKFSIISIDVPHTEAFGILDL</sequence>
<name>A0ABW3IBN7_9FLAO</name>
<dbReference type="RefSeq" id="WP_380736445.1">
    <property type="nucleotide sequence ID" value="NZ_JBHTJP010000027.1"/>
</dbReference>
<keyword evidence="2" id="KW-1185">Reference proteome</keyword>
<reference evidence="2" key="1">
    <citation type="journal article" date="2019" name="Int. J. Syst. Evol. Microbiol.">
        <title>The Global Catalogue of Microorganisms (GCM) 10K type strain sequencing project: providing services to taxonomists for standard genome sequencing and annotation.</title>
        <authorList>
            <consortium name="The Broad Institute Genomics Platform"/>
            <consortium name="The Broad Institute Genome Sequencing Center for Infectious Disease"/>
            <person name="Wu L."/>
            <person name="Ma J."/>
        </authorList>
    </citation>
    <scope>NUCLEOTIDE SEQUENCE [LARGE SCALE GENOMIC DNA]</scope>
    <source>
        <strain evidence="2">CCUG 60898</strain>
    </source>
</reference>
<organism evidence="1 2">
    <name type="scientific">Salinimicrobium gaetbulicola</name>
    <dbReference type="NCBI Taxonomy" id="999702"/>
    <lineage>
        <taxon>Bacteria</taxon>
        <taxon>Pseudomonadati</taxon>
        <taxon>Bacteroidota</taxon>
        <taxon>Flavobacteriia</taxon>
        <taxon>Flavobacteriales</taxon>
        <taxon>Flavobacteriaceae</taxon>
        <taxon>Salinimicrobium</taxon>
    </lineage>
</organism>
<dbReference type="InterPro" id="IPR029060">
    <property type="entry name" value="PIN-like_dom_sf"/>
</dbReference>
<evidence type="ECO:0000313" key="2">
    <source>
        <dbReference type="Proteomes" id="UP001597100"/>
    </source>
</evidence>
<gene>
    <name evidence="1" type="ORF">ACFQ1G_01370</name>
</gene>
<evidence type="ECO:0000313" key="1">
    <source>
        <dbReference type="EMBL" id="MFD0975428.1"/>
    </source>
</evidence>
<dbReference type="SUPFAM" id="SSF88723">
    <property type="entry name" value="PIN domain-like"/>
    <property type="match status" value="1"/>
</dbReference>
<protein>
    <recommendedName>
        <fullName evidence="3">PIN domain-containing protein</fullName>
    </recommendedName>
</protein>